<feature type="transmembrane region" description="Helical" evidence="10">
    <location>
        <begin position="69"/>
        <end position="88"/>
    </location>
</feature>
<name>A0ABV8MUW3_9NEIS</name>
<evidence type="ECO:0000256" key="1">
    <source>
        <dbReference type="ARBA" id="ARBA00004141"/>
    </source>
</evidence>
<evidence type="ECO:0000256" key="9">
    <source>
        <dbReference type="ARBA" id="ARBA00023136"/>
    </source>
</evidence>
<evidence type="ECO:0000256" key="5">
    <source>
        <dbReference type="ARBA" id="ARBA00022989"/>
    </source>
</evidence>
<feature type="transmembrane region" description="Helical" evidence="10">
    <location>
        <begin position="190"/>
        <end position="208"/>
    </location>
</feature>
<reference evidence="13" key="1">
    <citation type="journal article" date="2019" name="Int. J. Syst. Evol. Microbiol.">
        <title>The Global Catalogue of Microorganisms (GCM) 10K type strain sequencing project: providing services to taxonomists for standard genome sequencing and annotation.</title>
        <authorList>
            <consortium name="The Broad Institute Genomics Platform"/>
            <consortium name="The Broad Institute Genome Sequencing Center for Infectious Disease"/>
            <person name="Wu L."/>
            <person name="Ma J."/>
        </authorList>
    </citation>
    <scope>NUCLEOTIDE SEQUENCE [LARGE SCALE GENOMIC DNA]</scope>
    <source>
        <strain evidence="13">LMG 29894</strain>
    </source>
</reference>
<keyword evidence="9 10" id="KW-0472">Membrane</keyword>
<comment type="subcellular location">
    <subcellularLocation>
        <location evidence="1">Membrane</location>
        <topology evidence="1">Multi-pass membrane protein</topology>
    </subcellularLocation>
</comment>
<accession>A0ABV8MUW3</accession>
<dbReference type="RefSeq" id="WP_378167388.1">
    <property type="nucleotide sequence ID" value="NZ_JBHSBU010000001.1"/>
</dbReference>
<keyword evidence="8" id="KW-0443">Lipid metabolism</keyword>
<dbReference type="PANTHER" id="PTHR11351:SF3">
    <property type="entry name" value="BLL4393 PROTEIN"/>
    <property type="match status" value="1"/>
</dbReference>
<comment type="caution">
    <text evidence="12">The sequence shown here is derived from an EMBL/GenBank/DDBJ whole genome shotgun (WGS) entry which is preliminary data.</text>
</comment>
<keyword evidence="5 10" id="KW-1133">Transmembrane helix</keyword>
<dbReference type="InterPro" id="IPR005804">
    <property type="entry name" value="FA_desaturase_dom"/>
</dbReference>
<evidence type="ECO:0000256" key="4">
    <source>
        <dbReference type="ARBA" id="ARBA00022832"/>
    </source>
</evidence>
<dbReference type="PRINTS" id="PR00075">
    <property type="entry name" value="FACDDSATRASE"/>
</dbReference>
<evidence type="ECO:0000313" key="13">
    <source>
        <dbReference type="Proteomes" id="UP001595791"/>
    </source>
</evidence>
<keyword evidence="4" id="KW-0276">Fatty acid metabolism</keyword>
<sequence length="322" mass="35604">MSSETATVVLPPSHETVQTEADPPYLLRGVSASPAQRWHAWLILLLPTVAVAVAAGLAVGGHLRPWQPLLALGLYLLTILAITVSFHRQLSHRAFKAGPVLTGLFAIIGSMAAQGPPIYWVSNHRRHHRYVDRDGDPHSPGNDAGRPLQGLAGFWHAHAGWTFGHRLSNSIHLCPDLLQNRTLTWVNRHYFKWVALGLIVPTLLGYAIEGSLAGAGFGLLWGGGVRLFITYHLTNAINSVTHLWGYRNYDTRDSSRNSLWLGLLTLGEGWHNNHHADPAAARFGRRWWEIDLGWLLIALLGRLGLARDIRRPGRGVVKADEL</sequence>
<dbReference type="Proteomes" id="UP001595791">
    <property type="component" value="Unassembled WGS sequence"/>
</dbReference>
<organism evidence="12 13">
    <name type="scientific">Chitinimonas lacunae</name>
    <dbReference type="NCBI Taxonomy" id="1963018"/>
    <lineage>
        <taxon>Bacteria</taxon>
        <taxon>Pseudomonadati</taxon>
        <taxon>Pseudomonadota</taxon>
        <taxon>Betaproteobacteria</taxon>
        <taxon>Neisseriales</taxon>
        <taxon>Chitinibacteraceae</taxon>
        <taxon>Chitinimonas</taxon>
    </lineage>
</organism>
<proteinExistence type="inferred from homology"/>
<feature type="transmembrane region" description="Helical" evidence="10">
    <location>
        <begin position="38"/>
        <end position="57"/>
    </location>
</feature>
<evidence type="ECO:0000256" key="8">
    <source>
        <dbReference type="ARBA" id="ARBA00023098"/>
    </source>
</evidence>
<evidence type="ECO:0000256" key="3">
    <source>
        <dbReference type="ARBA" id="ARBA00022692"/>
    </source>
</evidence>
<protein>
    <submittedName>
        <fullName evidence="12">Acyl-CoA desaturase</fullName>
    </submittedName>
</protein>
<dbReference type="Pfam" id="PF00487">
    <property type="entry name" value="FA_desaturase"/>
    <property type="match status" value="1"/>
</dbReference>
<evidence type="ECO:0000259" key="11">
    <source>
        <dbReference type="Pfam" id="PF00487"/>
    </source>
</evidence>
<feature type="domain" description="Fatty acid desaturase" evidence="11">
    <location>
        <begin position="66"/>
        <end position="291"/>
    </location>
</feature>
<comment type="similarity">
    <text evidence="2">Belongs to the fatty acid desaturase type 2 family.</text>
</comment>
<feature type="transmembrane region" description="Helical" evidence="10">
    <location>
        <begin position="100"/>
        <end position="121"/>
    </location>
</feature>
<dbReference type="CDD" id="cd03505">
    <property type="entry name" value="Delta9-FADS-like"/>
    <property type="match status" value="1"/>
</dbReference>
<dbReference type="PANTHER" id="PTHR11351">
    <property type="entry name" value="ACYL-COA DESATURASE"/>
    <property type="match status" value="1"/>
</dbReference>
<dbReference type="EMBL" id="JBHSBU010000001">
    <property type="protein sequence ID" value="MFC4161442.1"/>
    <property type="molecule type" value="Genomic_DNA"/>
</dbReference>
<evidence type="ECO:0000256" key="7">
    <source>
        <dbReference type="ARBA" id="ARBA00023004"/>
    </source>
</evidence>
<evidence type="ECO:0000256" key="6">
    <source>
        <dbReference type="ARBA" id="ARBA00023002"/>
    </source>
</evidence>
<keyword evidence="7" id="KW-0408">Iron</keyword>
<evidence type="ECO:0000313" key="12">
    <source>
        <dbReference type="EMBL" id="MFC4161442.1"/>
    </source>
</evidence>
<keyword evidence="6" id="KW-0560">Oxidoreductase</keyword>
<evidence type="ECO:0000256" key="10">
    <source>
        <dbReference type="SAM" id="Phobius"/>
    </source>
</evidence>
<evidence type="ECO:0000256" key="2">
    <source>
        <dbReference type="ARBA" id="ARBA00008749"/>
    </source>
</evidence>
<gene>
    <name evidence="12" type="ORF">ACFOW7_19065</name>
</gene>
<keyword evidence="3 10" id="KW-0812">Transmembrane</keyword>
<keyword evidence="13" id="KW-1185">Reference proteome</keyword>
<dbReference type="InterPro" id="IPR015876">
    <property type="entry name" value="Acyl-CoA_DS"/>
</dbReference>